<reference evidence="2 3" key="1">
    <citation type="submission" date="2018-06" db="EMBL/GenBank/DDBJ databases">
        <title>Comparative genomics of downy mildews reveals potential adaptations to biotrophy.</title>
        <authorList>
            <person name="Fletcher K."/>
            <person name="Klosterman S.J."/>
            <person name="Derevnina L."/>
            <person name="Martin F."/>
            <person name="Koike S."/>
            <person name="Reyes Chin-Wo S."/>
            <person name="Mou B."/>
            <person name="Michelmore R."/>
        </authorList>
    </citation>
    <scope>NUCLEOTIDE SEQUENCE [LARGE SCALE GENOMIC DNA]</scope>
    <source>
        <strain evidence="2 3">R13</strain>
    </source>
</reference>
<evidence type="ECO:0000313" key="3">
    <source>
        <dbReference type="Proteomes" id="UP000286097"/>
    </source>
</evidence>
<evidence type="ECO:0000256" key="1">
    <source>
        <dbReference type="SAM" id="MobiDB-lite"/>
    </source>
</evidence>
<dbReference type="EMBL" id="QKXF01000034">
    <property type="protein sequence ID" value="RQM18596.1"/>
    <property type="molecule type" value="Genomic_DNA"/>
</dbReference>
<dbReference type="VEuPathDB" id="FungiDB:DD237_007527"/>
<sequence length="59" mass="6609">MRGKDDLLKINYSRPRDVSGEKRSKVGEERVPGVTRHGAILEEVLRTLHVGTPMHAEDA</sequence>
<gene>
    <name evidence="2" type="ORF">DD237_007527</name>
</gene>
<name>A0A3R7Y0V8_9STRA</name>
<evidence type="ECO:0000313" key="2">
    <source>
        <dbReference type="EMBL" id="RQM18596.1"/>
    </source>
</evidence>
<proteinExistence type="predicted"/>
<accession>A0A3R7Y0V8</accession>
<comment type="caution">
    <text evidence="2">The sequence shown here is derived from an EMBL/GenBank/DDBJ whole genome shotgun (WGS) entry which is preliminary data.</text>
</comment>
<organism evidence="2 3">
    <name type="scientific">Peronospora effusa</name>
    <dbReference type="NCBI Taxonomy" id="542832"/>
    <lineage>
        <taxon>Eukaryota</taxon>
        <taxon>Sar</taxon>
        <taxon>Stramenopiles</taxon>
        <taxon>Oomycota</taxon>
        <taxon>Peronosporomycetes</taxon>
        <taxon>Peronosporales</taxon>
        <taxon>Peronosporaceae</taxon>
        <taxon>Peronospora</taxon>
    </lineage>
</organism>
<protein>
    <submittedName>
        <fullName evidence="2">Uncharacterized protein</fullName>
    </submittedName>
</protein>
<dbReference type="Proteomes" id="UP000286097">
    <property type="component" value="Unassembled WGS sequence"/>
</dbReference>
<dbReference type="AlphaFoldDB" id="A0A3R7Y0V8"/>
<feature type="compositionally biased region" description="Basic and acidic residues" evidence="1">
    <location>
        <begin position="1"/>
        <end position="31"/>
    </location>
</feature>
<feature type="region of interest" description="Disordered" evidence="1">
    <location>
        <begin position="1"/>
        <end position="33"/>
    </location>
</feature>